<dbReference type="InterPro" id="IPR036890">
    <property type="entry name" value="HATPase_C_sf"/>
</dbReference>
<dbReference type="EC" id="2.7.13.3" evidence="2"/>
<keyword evidence="4" id="KW-0808">Transferase</keyword>
<dbReference type="SMART" id="SM00388">
    <property type="entry name" value="HisKA"/>
    <property type="match status" value="1"/>
</dbReference>
<dbReference type="EMBL" id="CP018092">
    <property type="protein sequence ID" value="ATS17564.1"/>
    <property type="molecule type" value="Genomic_DNA"/>
</dbReference>
<dbReference type="Gene3D" id="1.10.287.130">
    <property type="match status" value="1"/>
</dbReference>
<evidence type="ECO:0000256" key="4">
    <source>
        <dbReference type="ARBA" id="ARBA00022679"/>
    </source>
</evidence>
<dbReference type="CDD" id="cd00075">
    <property type="entry name" value="HATPase"/>
    <property type="match status" value="1"/>
</dbReference>
<dbReference type="PANTHER" id="PTHR43711:SF26">
    <property type="entry name" value="SENSOR HISTIDINE KINASE RCSC"/>
    <property type="match status" value="1"/>
</dbReference>
<dbReference type="InterPro" id="IPR050736">
    <property type="entry name" value="Sensor_HK_Regulatory"/>
</dbReference>
<dbReference type="SMART" id="SM00065">
    <property type="entry name" value="GAF"/>
    <property type="match status" value="1"/>
</dbReference>
<dbReference type="SMART" id="SM00387">
    <property type="entry name" value="HATPase_c"/>
    <property type="match status" value="1"/>
</dbReference>
<feature type="domain" description="Histidine kinase" evidence="7">
    <location>
        <begin position="155"/>
        <end position="380"/>
    </location>
</feature>
<dbReference type="InterPro" id="IPR005467">
    <property type="entry name" value="His_kinase_dom"/>
</dbReference>
<dbReference type="InterPro" id="IPR029016">
    <property type="entry name" value="GAF-like_dom_sf"/>
</dbReference>
<reference evidence="8 9" key="1">
    <citation type="submission" date="2016-11" db="EMBL/GenBank/DDBJ databases">
        <title>Complete genome sequence of thermophilic cyanobacteria strain Synechococcus sp. PCC6715.</title>
        <authorList>
            <person name="Tang J."/>
            <person name="Daroch M."/>
            <person name="Liang Y."/>
            <person name="Jiang D."/>
            <person name="Shah M."/>
        </authorList>
    </citation>
    <scope>NUCLEOTIDE SEQUENCE [LARGE SCALE GENOMIC DNA]</scope>
    <source>
        <strain evidence="8 9">PCC 6715</strain>
    </source>
</reference>
<evidence type="ECO:0000256" key="5">
    <source>
        <dbReference type="ARBA" id="ARBA00022777"/>
    </source>
</evidence>
<gene>
    <name evidence="8" type="ORF">BRW62_01055</name>
</gene>
<organism evidence="8 9">
    <name type="scientific">Parathermosynechococcus lividus PCC 6715</name>
    <dbReference type="NCBI Taxonomy" id="1917166"/>
    <lineage>
        <taxon>Bacteria</taxon>
        <taxon>Bacillati</taxon>
        <taxon>Cyanobacteriota</taxon>
        <taxon>Cyanophyceae</taxon>
        <taxon>Acaryochloridales</taxon>
        <taxon>Thermosynechococcaceae</taxon>
        <taxon>Parathermosynechococcus</taxon>
    </lineage>
</organism>
<accession>A0A2D2PZ84</accession>
<dbReference type="AlphaFoldDB" id="A0A2D2PZ84"/>
<comment type="catalytic activity">
    <reaction evidence="1">
        <text>ATP + protein L-histidine = ADP + protein N-phospho-L-histidine.</text>
        <dbReference type="EC" id="2.7.13.3"/>
    </reaction>
</comment>
<sequence>MLSPASEEFVALCRTQLKLVVTTLGASSLAVYLSETLSDRPSWSPVVVYPDSPSPLALSSALALPAAPLTGSSALPPVELFSSLANQLLLPLMYQNWVLGVLVAQREQQPWLAAEREQLQQVAQTLAIACVLDQRQQWLSHSSTALDQQQQHFENVLHQLRNPVAAIRTFVKLLLKHLEPSHRGRSLAEGIAKETERLMALLNDYRQQRADLPALSAAAPLTLVGTPIDLRVALAPLIEAAQARAEMEGKTFEVEIPDALPPLWLDTRVCQEVVSNLLDNAFKYTSTGSTIGLRLTVMAESVELRVWDNGCGIPAAVQPHLFTRGYRGVQSDSEVEGTGLGLAIAQELLRPYNLSLNVISPYPADSDHGTAFILTLPVHTTAVVGGSP</sequence>
<evidence type="ECO:0000256" key="2">
    <source>
        <dbReference type="ARBA" id="ARBA00012438"/>
    </source>
</evidence>
<dbReference type="SUPFAM" id="SSF55781">
    <property type="entry name" value="GAF domain-like"/>
    <property type="match status" value="1"/>
</dbReference>
<dbReference type="PRINTS" id="PR00344">
    <property type="entry name" value="BCTRLSENSOR"/>
</dbReference>
<keyword evidence="3" id="KW-0597">Phosphoprotein</keyword>
<dbReference type="InterPro" id="IPR004358">
    <property type="entry name" value="Sig_transdc_His_kin-like_C"/>
</dbReference>
<keyword evidence="6" id="KW-0902">Two-component regulatory system</keyword>
<dbReference type="PANTHER" id="PTHR43711">
    <property type="entry name" value="TWO-COMPONENT HISTIDINE KINASE"/>
    <property type="match status" value="1"/>
</dbReference>
<dbReference type="CDD" id="cd00082">
    <property type="entry name" value="HisKA"/>
    <property type="match status" value="1"/>
</dbReference>
<protein>
    <recommendedName>
        <fullName evidence="2">histidine kinase</fullName>
        <ecNumber evidence="2">2.7.13.3</ecNumber>
    </recommendedName>
</protein>
<dbReference type="Pfam" id="PF00512">
    <property type="entry name" value="HisKA"/>
    <property type="match status" value="1"/>
</dbReference>
<reference evidence="9" key="2">
    <citation type="journal article" date="2022" name="Front. Microbiol.">
        <title>Comparative Genomic Analysis Revealed Distinct Molecular Components and Organization of CO2-Concentrating Mechanism in Thermophilic Cyanobacteria.</title>
        <authorList>
            <person name="Tang J."/>
            <person name="Zhou H."/>
            <person name="Yao D."/>
            <person name="Riaz S."/>
            <person name="You D."/>
            <person name="Klepacz-Smolka A."/>
            <person name="Daroch M."/>
        </authorList>
    </citation>
    <scope>NUCLEOTIDE SEQUENCE [LARGE SCALE GENOMIC DNA]</scope>
    <source>
        <strain evidence="9">PCC 6715</strain>
    </source>
</reference>
<evidence type="ECO:0000313" key="9">
    <source>
        <dbReference type="Proteomes" id="UP000231057"/>
    </source>
</evidence>
<dbReference type="PROSITE" id="PS50109">
    <property type="entry name" value="HIS_KIN"/>
    <property type="match status" value="1"/>
</dbReference>
<dbReference type="Proteomes" id="UP000231057">
    <property type="component" value="Chromosome"/>
</dbReference>
<evidence type="ECO:0000313" key="8">
    <source>
        <dbReference type="EMBL" id="ATS17564.1"/>
    </source>
</evidence>
<dbReference type="Pfam" id="PF02518">
    <property type="entry name" value="HATPase_c"/>
    <property type="match status" value="1"/>
</dbReference>
<dbReference type="InterPro" id="IPR036097">
    <property type="entry name" value="HisK_dim/P_sf"/>
</dbReference>
<dbReference type="SUPFAM" id="SSF55874">
    <property type="entry name" value="ATPase domain of HSP90 chaperone/DNA topoisomerase II/histidine kinase"/>
    <property type="match status" value="1"/>
</dbReference>
<dbReference type="GO" id="GO:0000155">
    <property type="term" value="F:phosphorelay sensor kinase activity"/>
    <property type="evidence" value="ECO:0007669"/>
    <property type="project" value="InterPro"/>
</dbReference>
<dbReference type="SUPFAM" id="SSF47384">
    <property type="entry name" value="Homodimeric domain of signal transducing histidine kinase"/>
    <property type="match status" value="1"/>
</dbReference>
<dbReference type="Pfam" id="PF01590">
    <property type="entry name" value="GAF"/>
    <property type="match status" value="1"/>
</dbReference>
<evidence type="ECO:0000256" key="6">
    <source>
        <dbReference type="ARBA" id="ARBA00023012"/>
    </source>
</evidence>
<dbReference type="Gene3D" id="3.30.450.40">
    <property type="match status" value="1"/>
</dbReference>
<dbReference type="InterPro" id="IPR003018">
    <property type="entry name" value="GAF"/>
</dbReference>
<dbReference type="KEGG" id="slw:BRW62_01055"/>
<dbReference type="RefSeq" id="WP_099797723.1">
    <property type="nucleotide sequence ID" value="NZ_CP018092.1"/>
</dbReference>
<proteinExistence type="predicted"/>
<dbReference type="InterPro" id="IPR003594">
    <property type="entry name" value="HATPase_dom"/>
</dbReference>
<dbReference type="Gene3D" id="3.30.565.10">
    <property type="entry name" value="Histidine kinase-like ATPase, C-terminal domain"/>
    <property type="match status" value="1"/>
</dbReference>
<dbReference type="InterPro" id="IPR003661">
    <property type="entry name" value="HisK_dim/P_dom"/>
</dbReference>
<keyword evidence="5" id="KW-0418">Kinase</keyword>
<evidence type="ECO:0000256" key="1">
    <source>
        <dbReference type="ARBA" id="ARBA00000085"/>
    </source>
</evidence>
<evidence type="ECO:0000259" key="7">
    <source>
        <dbReference type="PROSITE" id="PS50109"/>
    </source>
</evidence>
<keyword evidence="9" id="KW-1185">Reference proteome</keyword>
<name>A0A2D2PZ84_PARLV</name>
<evidence type="ECO:0000256" key="3">
    <source>
        <dbReference type="ARBA" id="ARBA00022553"/>
    </source>
</evidence>
<dbReference type="OrthoDB" id="9773956at2"/>